<dbReference type="PROSITE" id="PS00356">
    <property type="entry name" value="HTH_LACI_1"/>
    <property type="match status" value="1"/>
</dbReference>
<dbReference type="InterPro" id="IPR000843">
    <property type="entry name" value="HTH_LacI"/>
</dbReference>
<dbReference type="Gene3D" id="3.40.50.2300">
    <property type="match status" value="2"/>
</dbReference>
<dbReference type="Pfam" id="PF13377">
    <property type="entry name" value="Peripla_BP_3"/>
    <property type="match status" value="1"/>
</dbReference>
<dbReference type="CDD" id="cd01392">
    <property type="entry name" value="HTH_LacI"/>
    <property type="match status" value="1"/>
</dbReference>
<feature type="domain" description="HTH lacI-type" evidence="5">
    <location>
        <begin position="2"/>
        <end position="56"/>
    </location>
</feature>
<dbReference type="RefSeq" id="WP_091267586.1">
    <property type="nucleotide sequence ID" value="NZ_FNFK01000033.1"/>
</dbReference>
<evidence type="ECO:0000256" key="1">
    <source>
        <dbReference type="ARBA" id="ARBA00022491"/>
    </source>
</evidence>
<dbReference type="PANTHER" id="PTHR30146:SF148">
    <property type="entry name" value="HTH-TYPE TRANSCRIPTIONAL REPRESSOR PURR-RELATED"/>
    <property type="match status" value="1"/>
</dbReference>
<accession>A0A1G9C9D2</accession>
<proteinExistence type="predicted"/>
<evidence type="ECO:0000256" key="4">
    <source>
        <dbReference type="ARBA" id="ARBA00023163"/>
    </source>
</evidence>
<dbReference type="SMART" id="SM00354">
    <property type="entry name" value="HTH_LACI"/>
    <property type="match status" value="1"/>
</dbReference>
<evidence type="ECO:0000313" key="6">
    <source>
        <dbReference type="EMBL" id="SDK47985.1"/>
    </source>
</evidence>
<keyword evidence="7" id="KW-1185">Reference proteome</keyword>
<dbReference type="AlphaFoldDB" id="A0A1G9C9D2"/>
<dbReference type="STRING" id="426701.SAMN04488098_103313"/>
<dbReference type="Gene3D" id="1.10.260.40">
    <property type="entry name" value="lambda repressor-like DNA-binding domains"/>
    <property type="match status" value="1"/>
</dbReference>
<evidence type="ECO:0000256" key="2">
    <source>
        <dbReference type="ARBA" id="ARBA00023015"/>
    </source>
</evidence>
<protein>
    <submittedName>
        <fullName evidence="6">Transcriptional regulator, LacI family</fullName>
    </submittedName>
</protein>
<dbReference type="Proteomes" id="UP000199433">
    <property type="component" value="Unassembled WGS sequence"/>
</dbReference>
<name>A0A1G9C9D2_9LACT</name>
<dbReference type="InterPro" id="IPR046335">
    <property type="entry name" value="LacI/GalR-like_sensor"/>
</dbReference>
<gene>
    <name evidence="6" type="ORF">SAMN04488098_103313</name>
</gene>
<dbReference type="EMBL" id="FNFK01000033">
    <property type="protein sequence ID" value="SDK47985.1"/>
    <property type="molecule type" value="Genomic_DNA"/>
</dbReference>
<evidence type="ECO:0000313" key="7">
    <source>
        <dbReference type="Proteomes" id="UP000199433"/>
    </source>
</evidence>
<dbReference type="SUPFAM" id="SSF47413">
    <property type="entry name" value="lambda repressor-like DNA-binding domains"/>
    <property type="match status" value="1"/>
</dbReference>
<dbReference type="PROSITE" id="PS50932">
    <property type="entry name" value="HTH_LACI_2"/>
    <property type="match status" value="1"/>
</dbReference>
<keyword evidence="2" id="KW-0805">Transcription regulation</keyword>
<dbReference type="InterPro" id="IPR010982">
    <property type="entry name" value="Lambda_DNA-bd_dom_sf"/>
</dbReference>
<dbReference type="GO" id="GO:0003700">
    <property type="term" value="F:DNA-binding transcription factor activity"/>
    <property type="evidence" value="ECO:0007669"/>
    <property type="project" value="TreeGrafter"/>
</dbReference>
<dbReference type="OrthoDB" id="9788209at2"/>
<evidence type="ECO:0000259" key="5">
    <source>
        <dbReference type="PROSITE" id="PS50932"/>
    </source>
</evidence>
<keyword evidence="4" id="KW-0804">Transcription</keyword>
<dbReference type="PANTHER" id="PTHR30146">
    <property type="entry name" value="LACI-RELATED TRANSCRIPTIONAL REPRESSOR"/>
    <property type="match status" value="1"/>
</dbReference>
<keyword evidence="3" id="KW-0238">DNA-binding</keyword>
<dbReference type="CDD" id="cd06267">
    <property type="entry name" value="PBP1_LacI_sugar_binding-like"/>
    <property type="match status" value="1"/>
</dbReference>
<organism evidence="6 7">
    <name type="scientific">Alkalibacterium thalassium</name>
    <dbReference type="NCBI Taxonomy" id="426701"/>
    <lineage>
        <taxon>Bacteria</taxon>
        <taxon>Bacillati</taxon>
        <taxon>Bacillota</taxon>
        <taxon>Bacilli</taxon>
        <taxon>Lactobacillales</taxon>
        <taxon>Carnobacteriaceae</taxon>
        <taxon>Alkalibacterium</taxon>
    </lineage>
</organism>
<dbReference type="GO" id="GO:0000976">
    <property type="term" value="F:transcription cis-regulatory region binding"/>
    <property type="evidence" value="ECO:0007669"/>
    <property type="project" value="TreeGrafter"/>
</dbReference>
<evidence type="ECO:0000256" key="3">
    <source>
        <dbReference type="ARBA" id="ARBA00023125"/>
    </source>
</evidence>
<reference evidence="7" key="1">
    <citation type="submission" date="2016-10" db="EMBL/GenBank/DDBJ databases">
        <authorList>
            <person name="Varghese N."/>
            <person name="Submissions S."/>
        </authorList>
    </citation>
    <scope>NUCLEOTIDE SEQUENCE [LARGE SCALE GENOMIC DNA]</scope>
    <source>
        <strain evidence="7">DSM 19181</strain>
    </source>
</reference>
<sequence>MVGIKDIAKKANVSISTVSYALNGSPRVSEKTRNRILTIAKDMNYVPNRAGQNLRNKKNNIIGVYLSSYSGSFYGELLDGIQHMARELQYDIIACSGERSRLFLPQGMIDGIIVMDWYYHDEQLLEYANEGHSIVVLDRQLDHPNIRQVLLDNKKGIREAVQHLKQSPAETIEIISGPKGNFDTKERLEAATQEISRIGKRFRIYKGEFTEISGFQAAREIEKEAKQHKLDNIEILTLNDEMGIGAHNYFSHTPYKLGEQVRITGFDDLLVSRYITPPIKSVAYSKREWGAVGMNTLYKMLNGQKIEHTLISTKFPY</sequence>
<dbReference type="InterPro" id="IPR028082">
    <property type="entry name" value="Peripla_BP_I"/>
</dbReference>
<dbReference type="SUPFAM" id="SSF53822">
    <property type="entry name" value="Periplasmic binding protein-like I"/>
    <property type="match status" value="1"/>
</dbReference>
<keyword evidence="1" id="KW-0678">Repressor</keyword>
<dbReference type="Pfam" id="PF00356">
    <property type="entry name" value="LacI"/>
    <property type="match status" value="1"/>
</dbReference>